<name>A0ABD1F424_HYPHA</name>
<gene>
    <name evidence="1" type="ORF">ABEB36_004670</name>
</gene>
<dbReference type="AlphaFoldDB" id="A0ABD1F424"/>
<protein>
    <submittedName>
        <fullName evidence="1">Uncharacterized protein</fullName>
    </submittedName>
</protein>
<accession>A0ABD1F424</accession>
<evidence type="ECO:0000313" key="2">
    <source>
        <dbReference type="Proteomes" id="UP001566132"/>
    </source>
</evidence>
<comment type="caution">
    <text evidence="1">The sequence shown here is derived from an EMBL/GenBank/DDBJ whole genome shotgun (WGS) entry which is preliminary data.</text>
</comment>
<proteinExistence type="predicted"/>
<dbReference type="Proteomes" id="UP001566132">
    <property type="component" value="Unassembled WGS sequence"/>
</dbReference>
<sequence length="141" mass="16470">MPGKILSTQAQQFMLNLIDYFEEEKRNGGPFSLSLSHLPSEPLSSLQERVAAALKITRKTVYNIKKRKENNLVLRSPGKHKPRPKCKTKNLREPTKMDIRNTLYNMYKEKKHVTIKNLNTELRTKEIIYRSNELTLSEVRS</sequence>
<evidence type="ECO:0000313" key="1">
    <source>
        <dbReference type="EMBL" id="KAL1510012.1"/>
    </source>
</evidence>
<organism evidence="1 2">
    <name type="scientific">Hypothenemus hampei</name>
    <name type="common">Coffee berry borer</name>
    <dbReference type="NCBI Taxonomy" id="57062"/>
    <lineage>
        <taxon>Eukaryota</taxon>
        <taxon>Metazoa</taxon>
        <taxon>Ecdysozoa</taxon>
        <taxon>Arthropoda</taxon>
        <taxon>Hexapoda</taxon>
        <taxon>Insecta</taxon>
        <taxon>Pterygota</taxon>
        <taxon>Neoptera</taxon>
        <taxon>Endopterygota</taxon>
        <taxon>Coleoptera</taxon>
        <taxon>Polyphaga</taxon>
        <taxon>Cucujiformia</taxon>
        <taxon>Curculionidae</taxon>
        <taxon>Scolytinae</taxon>
        <taxon>Hypothenemus</taxon>
    </lineage>
</organism>
<keyword evidence="2" id="KW-1185">Reference proteome</keyword>
<reference evidence="1 2" key="1">
    <citation type="submission" date="2024-05" db="EMBL/GenBank/DDBJ databases">
        <title>Genetic variation in Jamaican populations of the coffee berry borer (Hypothenemus hampei).</title>
        <authorList>
            <person name="Errbii M."/>
            <person name="Myrie A."/>
        </authorList>
    </citation>
    <scope>NUCLEOTIDE SEQUENCE [LARGE SCALE GENOMIC DNA]</scope>
    <source>
        <strain evidence="1">JA-Hopewell-2020-01-JO</strain>
        <tissue evidence="1">Whole body</tissue>
    </source>
</reference>
<dbReference type="EMBL" id="JBDJPC010000003">
    <property type="protein sequence ID" value="KAL1510012.1"/>
    <property type="molecule type" value="Genomic_DNA"/>
</dbReference>